<keyword evidence="3" id="KW-1185">Reference proteome</keyword>
<accession>A0A9Q3BHF9</accession>
<comment type="caution">
    <text evidence="2">The sequence shown here is derived from an EMBL/GenBank/DDBJ whole genome shotgun (WGS) entry which is preliminary data.</text>
</comment>
<sequence>MRPNIPLTTPIASSMNVSGINIDVGNAISQTSRTWSIPNISITPIPPNPTNTQMHVLEGPGSIPKISSKANPGDFLLNPGWNPVASQEPFGKSKQPTLNIPSGSHVHVGLEKLVHGDDLNASSPLVHKEKVTGHHHPYASKPRTGHASSSREKIVDDGDEKMSPTQSEKNDEPRRNNFMVHEQGTQ</sequence>
<gene>
    <name evidence="2" type="ORF">O181_004848</name>
</gene>
<evidence type="ECO:0000313" key="3">
    <source>
        <dbReference type="Proteomes" id="UP000765509"/>
    </source>
</evidence>
<feature type="compositionally biased region" description="Basic and acidic residues" evidence="1">
    <location>
        <begin position="149"/>
        <end position="175"/>
    </location>
</feature>
<name>A0A9Q3BHF9_9BASI</name>
<organism evidence="2 3">
    <name type="scientific">Austropuccinia psidii MF-1</name>
    <dbReference type="NCBI Taxonomy" id="1389203"/>
    <lineage>
        <taxon>Eukaryota</taxon>
        <taxon>Fungi</taxon>
        <taxon>Dikarya</taxon>
        <taxon>Basidiomycota</taxon>
        <taxon>Pucciniomycotina</taxon>
        <taxon>Pucciniomycetes</taxon>
        <taxon>Pucciniales</taxon>
        <taxon>Sphaerophragmiaceae</taxon>
        <taxon>Austropuccinia</taxon>
    </lineage>
</organism>
<protein>
    <submittedName>
        <fullName evidence="2">Uncharacterized protein</fullName>
    </submittedName>
</protein>
<dbReference type="EMBL" id="AVOT02000961">
    <property type="protein sequence ID" value="MBW0465133.1"/>
    <property type="molecule type" value="Genomic_DNA"/>
</dbReference>
<dbReference type="Proteomes" id="UP000765509">
    <property type="component" value="Unassembled WGS sequence"/>
</dbReference>
<reference evidence="2" key="1">
    <citation type="submission" date="2021-03" db="EMBL/GenBank/DDBJ databases">
        <title>Draft genome sequence of rust myrtle Austropuccinia psidii MF-1, a brazilian biotype.</title>
        <authorList>
            <person name="Quecine M.C."/>
            <person name="Pachon D.M.R."/>
            <person name="Bonatelli M.L."/>
            <person name="Correr F.H."/>
            <person name="Franceschini L.M."/>
            <person name="Leite T.F."/>
            <person name="Margarido G.R.A."/>
            <person name="Almeida C.A."/>
            <person name="Ferrarezi J.A."/>
            <person name="Labate C.A."/>
        </authorList>
    </citation>
    <scope>NUCLEOTIDE SEQUENCE</scope>
    <source>
        <strain evidence="2">MF-1</strain>
    </source>
</reference>
<feature type="region of interest" description="Disordered" evidence="1">
    <location>
        <begin position="128"/>
        <end position="186"/>
    </location>
</feature>
<dbReference type="AlphaFoldDB" id="A0A9Q3BHF9"/>
<evidence type="ECO:0000313" key="2">
    <source>
        <dbReference type="EMBL" id="MBW0465133.1"/>
    </source>
</evidence>
<proteinExistence type="predicted"/>
<evidence type="ECO:0000256" key="1">
    <source>
        <dbReference type="SAM" id="MobiDB-lite"/>
    </source>
</evidence>